<dbReference type="STRING" id="1817813.A2008_04275"/>
<keyword evidence="2 4" id="KW-0808">Transferase</keyword>
<evidence type="ECO:0000256" key="3">
    <source>
        <dbReference type="ARBA" id="ARBA00023315"/>
    </source>
</evidence>
<evidence type="ECO:0000256" key="1">
    <source>
        <dbReference type="ARBA" id="ARBA00022605"/>
    </source>
</evidence>
<dbReference type="EMBL" id="MGFH01000164">
    <property type="protein sequence ID" value="OGM03473.1"/>
    <property type="molecule type" value="Genomic_DNA"/>
</dbReference>
<dbReference type="Gene3D" id="1.10.3130.10">
    <property type="entry name" value="serine acetyltransferase, domain 1"/>
    <property type="match status" value="1"/>
</dbReference>
<comment type="caution">
    <text evidence="4">The sequence shown here is derived from an EMBL/GenBank/DDBJ whole genome shotgun (WGS) entry which is preliminary data.</text>
</comment>
<evidence type="ECO:0000313" key="4">
    <source>
        <dbReference type="EMBL" id="OGM03473.1"/>
    </source>
</evidence>
<accession>A0A1F7WKU5</accession>
<dbReference type="SUPFAM" id="SSF51161">
    <property type="entry name" value="Trimeric LpxA-like enzymes"/>
    <property type="match status" value="1"/>
</dbReference>
<reference evidence="4 5" key="1">
    <citation type="journal article" date="2016" name="Nat. Commun.">
        <title>Thousands of microbial genomes shed light on interconnected biogeochemical processes in an aquifer system.</title>
        <authorList>
            <person name="Anantharaman K."/>
            <person name="Brown C.T."/>
            <person name="Hug L.A."/>
            <person name="Sharon I."/>
            <person name="Castelle C.J."/>
            <person name="Probst A.J."/>
            <person name="Thomas B.C."/>
            <person name="Singh A."/>
            <person name="Wilkins M.J."/>
            <person name="Karaoz U."/>
            <person name="Brodie E.L."/>
            <person name="Williams K.H."/>
            <person name="Hubbard S.S."/>
            <person name="Banfield J.F."/>
        </authorList>
    </citation>
    <scope>NUCLEOTIDE SEQUENCE [LARGE SCALE GENOMIC DNA]</scope>
</reference>
<dbReference type="PANTHER" id="PTHR42811">
    <property type="entry name" value="SERINE ACETYLTRANSFERASE"/>
    <property type="match status" value="1"/>
</dbReference>
<evidence type="ECO:0000256" key="2">
    <source>
        <dbReference type="ARBA" id="ARBA00022679"/>
    </source>
</evidence>
<protein>
    <submittedName>
        <fullName evidence="4">Serine acetyltransferase</fullName>
    </submittedName>
</protein>
<gene>
    <name evidence="4" type="ORF">A2008_04275</name>
</gene>
<dbReference type="Gene3D" id="2.160.10.10">
    <property type="entry name" value="Hexapeptide repeat proteins"/>
    <property type="match status" value="1"/>
</dbReference>
<name>A0A1F7WKU5_9BACT</name>
<evidence type="ECO:0000313" key="5">
    <source>
        <dbReference type="Proteomes" id="UP000178735"/>
    </source>
</evidence>
<keyword evidence="1" id="KW-0028">Amino-acid biosynthesis</keyword>
<organism evidence="4 5">
    <name type="scientific">Candidatus Wallbacteria bacterium GWC2_49_35</name>
    <dbReference type="NCBI Taxonomy" id="1817813"/>
    <lineage>
        <taxon>Bacteria</taxon>
        <taxon>Candidatus Walliibacteriota</taxon>
    </lineage>
</organism>
<dbReference type="InterPro" id="IPR045304">
    <property type="entry name" value="LbH_SAT"/>
</dbReference>
<dbReference type="GO" id="GO:0016746">
    <property type="term" value="F:acyltransferase activity"/>
    <property type="evidence" value="ECO:0007669"/>
    <property type="project" value="UniProtKB-KW"/>
</dbReference>
<dbReference type="GO" id="GO:0008652">
    <property type="term" value="P:amino acid biosynthetic process"/>
    <property type="evidence" value="ECO:0007669"/>
    <property type="project" value="UniProtKB-KW"/>
</dbReference>
<proteinExistence type="predicted"/>
<sequence>MSKKIDLILKNSACVKTQEAELENVYTAKLPAITKNIVKSLENKSSLDHVGFPMVPSNESLVEIVNLMRAIFFPGYFGEQELDRPNVEYYLGGKIIALYKILSQQIAKCRMHDCKDKLKVCSKCTAVGKSEAINFINKIPALREKLSKDCRAAIDGDPAAQSADEVVFCYPGFFAITIYRAAHELYLQDIPLLPRMLTEYAHTLTGCDIHPGAKIGESFFIDHATGVVIGETTEIGNNVKLYQGVTLGALSFPRDKEGNLIRHQKRHPTIENYAVIYSNATILGGDTVIGKNAVIGGNVWVTKSVPANTKVIVNAGEERQIIIKPGDKKTSKK</sequence>
<dbReference type="InterPro" id="IPR011004">
    <property type="entry name" value="Trimer_LpxA-like_sf"/>
</dbReference>
<dbReference type="Proteomes" id="UP000178735">
    <property type="component" value="Unassembled WGS sequence"/>
</dbReference>
<dbReference type="InterPro" id="IPR042122">
    <property type="entry name" value="Ser_AcTrfase_N_sf"/>
</dbReference>
<dbReference type="CDD" id="cd03354">
    <property type="entry name" value="LbH_SAT"/>
    <property type="match status" value="1"/>
</dbReference>
<keyword evidence="3" id="KW-0012">Acyltransferase</keyword>
<dbReference type="AlphaFoldDB" id="A0A1F7WKU5"/>